<evidence type="ECO:0000256" key="3">
    <source>
        <dbReference type="PROSITE-ProRule" id="PRU00333"/>
    </source>
</evidence>
<feature type="domain" description="Hcy-binding" evidence="5">
    <location>
        <begin position="4"/>
        <end position="295"/>
    </location>
</feature>
<dbReference type="Pfam" id="PF02574">
    <property type="entry name" value="S-methyl_trans"/>
    <property type="match status" value="1"/>
</dbReference>
<keyword evidence="2 3" id="KW-0808">Transferase</keyword>
<name>A0A211ZTL6_9PROT</name>
<keyword evidence="1 3" id="KW-0489">Methyltransferase</keyword>
<evidence type="ECO:0000256" key="2">
    <source>
        <dbReference type="ARBA" id="ARBA00022679"/>
    </source>
</evidence>
<feature type="region of interest" description="Disordered" evidence="4">
    <location>
        <begin position="315"/>
        <end position="338"/>
    </location>
</feature>
<dbReference type="SUPFAM" id="SSF82282">
    <property type="entry name" value="Homocysteine S-methyltransferase"/>
    <property type="match status" value="1"/>
</dbReference>
<feature type="binding site" evidence="3">
    <location>
        <position position="213"/>
    </location>
    <ligand>
        <name>Zn(2+)</name>
        <dbReference type="ChEBI" id="CHEBI:29105"/>
    </ligand>
</feature>
<feature type="binding site" evidence="3">
    <location>
        <position position="280"/>
    </location>
    <ligand>
        <name>Zn(2+)</name>
        <dbReference type="ChEBI" id="CHEBI:29105"/>
    </ligand>
</feature>
<dbReference type="InterPro" id="IPR050554">
    <property type="entry name" value="Met_Synthase/Corrinoid"/>
</dbReference>
<organism evidence="6 7">
    <name type="scientific">Inquilinus limosus</name>
    <dbReference type="NCBI Taxonomy" id="171674"/>
    <lineage>
        <taxon>Bacteria</taxon>
        <taxon>Pseudomonadati</taxon>
        <taxon>Pseudomonadota</taxon>
        <taxon>Alphaproteobacteria</taxon>
        <taxon>Rhodospirillales</taxon>
        <taxon>Rhodospirillaceae</taxon>
        <taxon>Inquilinus</taxon>
    </lineage>
</organism>
<dbReference type="PANTHER" id="PTHR45833:SF2">
    <property type="entry name" value="BIFUNCTIONAL HOMOCYSTEINE S-METHYLTRANSFERASE_5,10-METHYLENETETRAHYDROFOLATE REDUCTASE"/>
    <property type="match status" value="1"/>
</dbReference>
<evidence type="ECO:0000256" key="4">
    <source>
        <dbReference type="SAM" id="MobiDB-lite"/>
    </source>
</evidence>
<comment type="caution">
    <text evidence="6">The sequence shown here is derived from an EMBL/GenBank/DDBJ whole genome shotgun (WGS) entry which is preliminary data.</text>
</comment>
<dbReference type="InterPro" id="IPR036589">
    <property type="entry name" value="HCY_dom_sf"/>
</dbReference>
<protein>
    <submittedName>
        <fullName evidence="6">Methionine synthase I</fullName>
    </submittedName>
</protein>
<dbReference type="GO" id="GO:0032259">
    <property type="term" value="P:methylation"/>
    <property type="evidence" value="ECO:0007669"/>
    <property type="project" value="UniProtKB-KW"/>
</dbReference>
<evidence type="ECO:0000259" key="5">
    <source>
        <dbReference type="PROSITE" id="PS50970"/>
    </source>
</evidence>
<dbReference type="PANTHER" id="PTHR45833">
    <property type="entry name" value="METHIONINE SYNTHASE"/>
    <property type="match status" value="1"/>
</dbReference>
<evidence type="ECO:0000256" key="1">
    <source>
        <dbReference type="ARBA" id="ARBA00022603"/>
    </source>
</evidence>
<dbReference type="RefSeq" id="WP_088149419.1">
    <property type="nucleotide sequence ID" value="NZ_NHON01000003.1"/>
</dbReference>
<gene>
    <name evidence="6" type="ORF">BWR60_02450</name>
</gene>
<dbReference type="EMBL" id="NHON01000003">
    <property type="protein sequence ID" value="OWJ68628.1"/>
    <property type="molecule type" value="Genomic_DNA"/>
</dbReference>
<keyword evidence="3" id="KW-0479">Metal-binding</keyword>
<feature type="binding site" evidence="3">
    <location>
        <position position="281"/>
    </location>
    <ligand>
        <name>Zn(2+)</name>
        <dbReference type="ChEBI" id="CHEBI:29105"/>
    </ligand>
</feature>
<evidence type="ECO:0000313" key="6">
    <source>
        <dbReference type="EMBL" id="OWJ68628.1"/>
    </source>
</evidence>
<comment type="cofactor">
    <cofactor evidence="3">
        <name>Zn(2+)</name>
        <dbReference type="ChEBI" id="CHEBI:29105"/>
    </cofactor>
</comment>
<dbReference type="GO" id="GO:0008705">
    <property type="term" value="F:methionine synthase activity"/>
    <property type="evidence" value="ECO:0007669"/>
    <property type="project" value="TreeGrafter"/>
</dbReference>
<dbReference type="NCBIfam" id="NF005718">
    <property type="entry name" value="PRK07534.1"/>
    <property type="match status" value="1"/>
</dbReference>
<reference evidence="7" key="1">
    <citation type="submission" date="2017-05" db="EMBL/GenBank/DDBJ databases">
        <authorList>
            <person name="Macchi M."/>
            <person name="Festa S."/>
            <person name="Coppotelli B.M."/>
            <person name="Morelli I.S."/>
        </authorList>
    </citation>
    <scope>NUCLEOTIDE SEQUENCE [LARGE SCALE GENOMIC DNA]</scope>
    <source>
        <strain evidence="7">I</strain>
    </source>
</reference>
<dbReference type="InterPro" id="IPR003726">
    <property type="entry name" value="HCY_dom"/>
</dbReference>
<dbReference type="Proteomes" id="UP000196655">
    <property type="component" value="Unassembled WGS sequence"/>
</dbReference>
<dbReference type="GO" id="GO:0005829">
    <property type="term" value="C:cytosol"/>
    <property type="evidence" value="ECO:0007669"/>
    <property type="project" value="TreeGrafter"/>
</dbReference>
<dbReference type="GO" id="GO:0046872">
    <property type="term" value="F:metal ion binding"/>
    <property type="evidence" value="ECO:0007669"/>
    <property type="project" value="UniProtKB-KW"/>
</dbReference>
<dbReference type="AlphaFoldDB" id="A0A211ZTL6"/>
<sequence length="338" mass="35316">MSTTRFHDLLAAKPILFADGGMGTGLFAQGLETGDSPELWNIDRPERVQAVHRGFAEAGSDIILTNTFGGNARRLALHSAQNRVRELNVAGARIARAVAEEFDRPVIVAGSMGPTGDIFQPIGALSYEEGVAAFAEQAEALAEGGVDVLWIETISAAEEVQAAIEGASRTGLPIVSTMTFDTNGRTMMGLTPEAAITHGRNCACRPSAFGANCGIGPAQLLDSILGLVRASETGDIIVAKGNCGIPQYREGAIVYDGTPQIMADYAVLARDAGARIIGGCCGTTPEHIRAMVAAVNGTARGPVPDVEAVERLLGPIKAQSGRPAEGGGEREGRRRRRA</sequence>
<keyword evidence="3" id="KW-0862">Zinc</keyword>
<dbReference type="PROSITE" id="PS50970">
    <property type="entry name" value="HCY"/>
    <property type="match status" value="1"/>
</dbReference>
<evidence type="ECO:0000313" key="7">
    <source>
        <dbReference type="Proteomes" id="UP000196655"/>
    </source>
</evidence>
<keyword evidence="7" id="KW-1185">Reference proteome</keyword>
<dbReference type="OrthoDB" id="9803687at2"/>
<dbReference type="Gene3D" id="3.20.20.330">
    <property type="entry name" value="Homocysteine-binding-like domain"/>
    <property type="match status" value="1"/>
</dbReference>
<proteinExistence type="predicted"/>
<accession>A0A211ZTL6</accession>
<dbReference type="STRING" id="1122125.GCA_000423185_02887"/>